<feature type="region of interest" description="Disordered" evidence="1">
    <location>
        <begin position="165"/>
        <end position="194"/>
    </location>
</feature>
<name>A0A2P7ZYW2_9PEZI</name>
<gene>
    <name evidence="2" type="ORF">B9Z65_8957</name>
</gene>
<evidence type="ECO:0000256" key="1">
    <source>
        <dbReference type="SAM" id="MobiDB-lite"/>
    </source>
</evidence>
<comment type="caution">
    <text evidence="2">The sequence shown here is derived from an EMBL/GenBank/DDBJ whole genome shotgun (WGS) entry which is preliminary data.</text>
</comment>
<organism evidence="2 3">
    <name type="scientific">Elsinoe australis</name>
    <dbReference type="NCBI Taxonomy" id="40998"/>
    <lineage>
        <taxon>Eukaryota</taxon>
        <taxon>Fungi</taxon>
        <taxon>Dikarya</taxon>
        <taxon>Ascomycota</taxon>
        <taxon>Pezizomycotina</taxon>
        <taxon>Dothideomycetes</taxon>
        <taxon>Dothideomycetidae</taxon>
        <taxon>Myriangiales</taxon>
        <taxon>Elsinoaceae</taxon>
        <taxon>Elsinoe</taxon>
    </lineage>
</organism>
<dbReference type="Proteomes" id="UP000243723">
    <property type="component" value="Unassembled WGS sequence"/>
</dbReference>
<dbReference type="AlphaFoldDB" id="A0A2P7ZYW2"/>
<sequence>MPLDPYAHSTLICMPMSRYGDYMQFPASGEDVAALGQKLDNILAALQKLSTKDDHEETEERDTPPICEPNPSKASSTATSIIYTPESSDIEIDGSSSPTQAVMHADSTIPNLDIETLAKILIGYHDLSNNATARAKGGHHIEIHQLVKMIKNIVTKSSHTDIIARDSSDLPSDLGSQSHQHGDQQQLSNEDFDNLLKRRDEAEAKCDELQHAHQQSQYSIEAMRTFVAQQPEPSTNAEARAS</sequence>
<protein>
    <submittedName>
        <fullName evidence="2">Pumilio domain-containing protein</fullName>
    </submittedName>
</protein>
<proteinExistence type="predicted"/>
<keyword evidence="3" id="KW-1185">Reference proteome</keyword>
<evidence type="ECO:0000313" key="3">
    <source>
        <dbReference type="Proteomes" id="UP000243723"/>
    </source>
</evidence>
<evidence type="ECO:0000313" key="2">
    <source>
        <dbReference type="EMBL" id="PSK53402.1"/>
    </source>
</evidence>
<feature type="region of interest" description="Disordered" evidence="1">
    <location>
        <begin position="50"/>
        <end position="77"/>
    </location>
</feature>
<feature type="compositionally biased region" description="Low complexity" evidence="1">
    <location>
        <begin position="174"/>
        <end position="187"/>
    </location>
</feature>
<reference evidence="2 3" key="1">
    <citation type="submission" date="2017-05" db="EMBL/GenBank/DDBJ databases">
        <title>Draft genome sequence of Elsinoe australis.</title>
        <authorList>
            <person name="Cheng Q."/>
        </authorList>
    </citation>
    <scope>NUCLEOTIDE SEQUENCE [LARGE SCALE GENOMIC DNA]</scope>
    <source>
        <strain evidence="2 3">NL1</strain>
    </source>
</reference>
<dbReference type="EMBL" id="NHZQ01000095">
    <property type="protein sequence ID" value="PSK53402.1"/>
    <property type="molecule type" value="Genomic_DNA"/>
</dbReference>
<accession>A0A2P7ZYW2</accession>